<name>A0A918HSN0_9ACTN</name>
<evidence type="ECO:0000313" key="1">
    <source>
        <dbReference type="EMBL" id="GGU20572.1"/>
    </source>
</evidence>
<dbReference type="AlphaFoldDB" id="A0A918HSN0"/>
<protein>
    <submittedName>
        <fullName evidence="1">Uncharacterized protein</fullName>
    </submittedName>
</protein>
<proteinExistence type="predicted"/>
<dbReference type="EMBL" id="BMTP01000001">
    <property type="protein sequence ID" value="GGU20572.1"/>
    <property type="molecule type" value="Genomic_DNA"/>
</dbReference>
<accession>A0A918HSN0</accession>
<organism evidence="1 2">
    <name type="scientific">Streptomyces lavendofoliae</name>
    <dbReference type="NCBI Taxonomy" id="67314"/>
    <lineage>
        <taxon>Bacteria</taxon>
        <taxon>Bacillati</taxon>
        <taxon>Actinomycetota</taxon>
        <taxon>Actinomycetes</taxon>
        <taxon>Kitasatosporales</taxon>
        <taxon>Streptomycetaceae</taxon>
        <taxon>Streptomyces</taxon>
    </lineage>
</organism>
<sequence length="89" mass="9383">MTSPKSIAPGSAVSAKYVISGEKDPITSAEATNGPRAVPDLRMPGSTAAAWLSVNGMAVCPRMRTADQWRPVCATFAHRIPDDPEVTNT</sequence>
<comment type="caution">
    <text evidence="1">The sequence shown here is derived from an EMBL/GenBank/DDBJ whole genome shotgun (WGS) entry which is preliminary data.</text>
</comment>
<evidence type="ECO:0000313" key="2">
    <source>
        <dbReference type="Proteomes" id="UP000636661"/>
    </source>
</evidence>
<keyword evidence="2" id="KW-1185">Reference proteome</keyword>
<reference evidence="1" key="1">
    <citation type="journal article" date="2014" name="Int. J. Syst. Evol. Microbiol.">
        <title>Complete genome sequence of Corynebacterium casei LMG S-19264T (=DSM 44701T), isolated from a smear-ripened cheese.</title>
        <authorList>
            <consortium name="US DOE Joint Genome Institute (JGI-PGF)"/>
            <person name="Walter F."/>
            <person name="Albersmeier A."/>
            <person name="Kalinowski J."/>
            <person name="Ruckert C."/>
        </authorList>
    </citation>
    <scope>NUCLEOTIDE SEQUENCE</scope>
    <source>
        <strain evidence="1">JCM 4391</strain>
    </source>
</reference>
<gene>
    <name evidence="1" type="ORF">GCM10010274_03930</name>
</gene>
<dbReference type="Proteomes" id="UP000636661">
    <property type="component" value="Unassembled WGS sequence"/>
</dbReference>
<reference evidence="1" key="2">
    <citation type="submission" date="2020-09" db="EMBL/GenBank/DDBJ databases">
        <authorList>
            <person name="Sun Q."/>
            <person name="Ohkuma M."/>
        </authorList>
    </citation>
    <scope>NUCLEOTIDE SEQUENCE</scope>
    <source>
        <strain evidence="1">JCM 4391</strain>
    </source>
</reference>